<evidence type="ECO:0000313" key="2">
    <source>
        <dbReference type="Proteomes" id="UP001163321"/>
    </source>
</evidence>
<accession>A0ACC0WS68</accession>
<dbReference type="EMBL" id="CM047580">
    <property type="protein sequence ID" value="KAI9920733.1"/>
    <property type="molecule type" value="Genomic_DNA"/>
</dbReference>
<reference evidence="1 2" key="1">
    <citation type="journal article" date="2022" name="bioRxiv">
        <title>The genome of the oomycete Peronosclerospora sorghi, a cosmopolitan pathogen of maize and sorghum, is inflated with dispersed pseudogenes.</title>
        <authorList>
            <person name="Fletcher K."/>
            <person name="Martin F."/>
            <person name="Isakeit T."/>
            <person name="Cavanaugh K."/>
            <person name="Magill C."/>
            <person name="Michelmore R."/>
        </authorList>
    </citation>
    <scope>NUCLEOTIDE SEQUENCE [LARGE SCALE GENOMIC DNA]</scope>
    <source>
        <strain evidence="1">P6</strain>
    </source>
</reference>
<dbReference type="Proteomes" id="UP001163321">
    <property type="component" value="Chromosome 1"/>
</dbReference>
<protein>
    <submittedName>
        <fullName evidence="1">Uncharacterized protein</fullName>
    </submittedName>
</protein>
<evidence type="ECO:0000313" key="1">
    <source>
        <dbReference type="EMBL" id="KAI9920733.1"/>
    </source>
</evidence>
<sequence length="78" mass="8531">MRTVSVTEPFVLVNKLPVPLTYRVINRSGLDLVYVIAADSEAYIPPPAARTRVGNAQISAYSSDNSGKIPVIRQNTEE</sequence>
<gene>
    <name evidence="1" type="ORF">PsorP6_000214</name>
</gene>
<comment type="caution">
    <text evidence="1">The sequence shown here is derived from an EMBL/GenBank/DDBJ whole genome shotgun (WGS) entry which is preliminary data.</text>
</comment>
<organism evidence="1 2">
    <name type="scientific">Peronosclerospora sorghi</name>
    <dbReference type="NCBI Taxonomy" id="230839"/>
    <lineage>
        <taxon>Eukaryota</taxon>
        <taxon>Sar</taxon>
        <taxon>Stramenopiles</taxon>
        <taxon>Oomycota</taxon>
        <taxon>Peronosporomycetes</taxon>
        <taxon>Peronosporales</taxon>
        <taxon>Peronosporaceae</taxon>
        <taxon>Peronosclerospora</taxon>
    </lineage>
</organism>
<proteinExistence type="predicted"/>
<keyword evidence="2" id="KW-1185">Reference proteome</keyword>
<name>A0ACC0WS68_9STRA</name>